<accession>A0A0C3BYJ7</accession>
<evidence type="ECO:0000313" key="1">
    <source>
        <dbReference type="EMBL" id="KIM37089.1"/>
    </source>
</evidence>
<reference evidence="1 2" key="1">
    <citation type="submission" date="2014-04" db="EMBL/GenBank/DDBJ databases">
        <authorList>
            <consortium name="DOE Joint Genome Institute"/>
            <person name="Kuo A."/>
            <person name="Gay G."/>
            <person name="Dore J."/>
            <person name="Kohler A."/>
            <person name="Nagy L.G."/>
            <person name="Floudas D."/>
            <person name="Copeland A."/>
            <person name="Barry K.W."/>
            <person name="Cichocki N."/>
            <person name="Veneault-Fourrey C."/>
            <person name="LaButti K."/>
            <person name="Lindquist E.A."/>
            <person name="Lipzen A."/>
            <person name="Lundell T."/>
            <person name="Morin E."/>
            <person name="Murat C."/>
            <person name="Sun H."/>
            <person name="Tunlid A."/>
            <person name="Henrissat B."/>
            <person name="Grigoriev I.V."/>
            <person name="Hibbett D.S."/>
            <person name="Martin F."/>
            <person name="Nordberg H.P."/>
            <person name="Cantor M.N."/>
            <person name="Hua S.X."/>
        </authorList>
    </citation>
    <scope>NUCLEOTIDE SEQUENCE [LARGE SCALE GENOMIC DNA]</scope>
    <source>
        <strain evidence="2">h7</strain>
    </source>
</reference>
<dbReference type="HOGENOM" id="CLU_3106614_0_0_1"/>
<dbReference type="Proteomes" id="UP000053424">
    <property type="component" value="Unassembled WGS sequence"/>
</dbReference>
<dbReference type="EMBL" id="KN831800">
    <property type="protein sequence ID" value="KIM37089.1"/>
    <property type="molecule type" value="Genomic_DNA"/>
</dbReference>
<sequence>MGRRPRDWKVLTSFPHDFGGDSFIVELVPSRPPTVLGINIVHDFVVDALGI</sequence>
<evidence type="ECO:0000313" key="2">
    <source>
        <dbReference type="Proteomes" id="UP000053424"/>
    </source>
</evidence>
<name>A0A0C3BYJ7_HEBCY</name>
<reference evidence="2" key="2">
    <citation type="submission" date="2015-01" db="EMBL/GenBank/DDBJ databases">
        <title>Evolutionary Origins and Diversification of the Mycorrhizal Mutualists.</title>
        <authorList>
            <consortium name="DOE Joint Genome Institute"/>
            <consortium name="Mycorrhizal Genomics Consortium"/>
            <person name="Kohler A."/>
            <person name="Kuo A."/>
            <person name="Nagy L.G."/>
            <person name="Floudas D."/>
            <person name="Copeland A."/>
            <person name="Barry K.W."/>
            <person name="Cichocki N."/>
            <person name="Veneault-Fourrey C."/>
            <person name="LaButti K."/>
            <person name="Lindquist E.A."/>
            <person name="Lipzen A."/>
            <person name="Lundell T."/>
            <person name="Morin E."/>
            <person name="Murat C."/>
            <person name="Riley R."/>
            <person name="Ohm R."/>
            <person name="Sun H."/>
            <person name="Tunlid A."/>
            <person name="Henrissat B."/>
            <person name="Grigoriev I.V."/>
            <person name="Hibbett D.S."/>
            <person name="Martin F."/>
        </authorList>
    </citation>
    <scope>NUCLEOTIDE SEQUENCE [LARGE SCALE GENOMIC DNA]</scope>
    <source>
        <strain evidence="2">h7</strain>
    </source>
</reference>
<protein>
    <submittedName>
        <fullName evidence="1">Uncharacterized protein</fullName>
    </submittedName>
</protein>
<organism evidence="1 2">
    <name type="scientific">Hebeloma cylindrosporum</name>
    <dbReference type="NCBI Taxonomy" id="76867"/>
    <lineage>
        <taxon>Eukaryota</taxon>
        <taxon>Fungi</taxon>
        <taxon>Dikarya</taxon>
        <taxon>Basidiomycota</taxon>
        <taxon>Agaricomycotina</taxon>
        <taxon>Agaricomycetes</taxon>
        <taxon>Agaricomycetidae</taxon>
        <taxon>Agaricales</taxon>
        <taxon>Agaricineae</taxon>
        <taxon>Hymenogastraceae</taxon>
        <taxon>Hebeloma</taxon>
    </lineage>
</organism>
<dbReference type="AlphaFoldDB" id="A0A0C3BYJ7"/>
<keyword evidence="2" id="KW-1185">Reference proteome</keyword>
<proteinExistence type="predicted"/>
<gene>
    <name evidence="1" type="ORF">M413DRAFT_448785</name>
</gene>